<keyword evidence="5" id="KW-1185">Reference proteome</keyword>
<reference evidence="4 5" key="1">
    <citation type="submission" date="2020-08" db="EMBL/GenBank/DDBJ databases">
        <title>Croceimicrobium hydrocarbonivorans gen. nov., sp. nov., a novel marine bacterium isolated from a bacterial consortium that degrades polyethylene terephthalate.</title>
        <authorList>
            <person name="Liu R."/>
        </authorList>
    </citation>
    <scope>NUCLEOTIDE SEQUENCE [LARGE SCALE GENOMIC DNA]</scope>
    <source>
        <strain evidence="4 5">A20-9</strain>
    </source>
</reference>
<dbReference type="RefSeq" id="WP_210759438.1">
    <property type="nucleotide sequence ID" value="NZ_CP060139.1"/>
</dbReference>
<dbReference type="NCBIfam" id="TIGR04183">
    <property type="entry name" value="Por_Secre_tail"/>
    <property type="match status" value="1"/>
</dbReference>
<feature type="chain" id="PRO_5028982604" evidence="2">
    <location>
        <begin position="19"/>
        <end position="779"/>
    </location>
</feature>
<evidence type="ECO:0000259" key="3">
    <source>
        <dbReference type="Pfam" id="PF18962"/>
    </source>
</evidence>
<accession>A0A7H0VGR3</accession>
<dbReference type="AlphaFoldDB" id="A0A7H0VGR3"/>
<dbReference type="InterPro" id="IPR026444">
    <property type="entry name" value="Secre_tail"/>
</dbReference>
<evidence type="ECO:0000256" key="2">
    <source>
        <dbReference type="SAM" id="SignalP"/>
    </source>
</evidence>
<dbReference type="Proteomes" id="UP000516305">
    <property type="component" value="Chromosome"/>
</dbReference>
<dbReference type="Gene3D" id="2.130.10.10">
    <property type="entry name" value="YVTN repeat-like/Quinoprotein amine dehydrogenase"/>
    <property type="match status" value="1"/>
</dbReference>
<dbReference type="KEGG" id="chyd:H4K34_03455"/>
<proteinExistence type="predicted"/>
<evidence type="ECO:0000313" key="5">
    <source>
        <dbReference type="Proteomes" id="UP000516305"/>
    </source>
</evidence>
<dbReference type="EMBL" id="CP060139">
    <property type="protein sequence ID" value="QNR24911.1"/>
    <property type="molecule type" value="Genomic_DNA"/>
</dbReference>
<gene>
    <name evidence="4" type="ORF">H4K34_03455</name>
</gene>
<dbReference type="Pfam" id="PF18962">
    <property type="entry name" value="Por_Secre_tail"/>
    <property type="match status" value="1"/>
</dbReference>
<keyword evidence="1 2" id="KW-0732">Signal</keyword>
<feature type="signal peptide" evidence="2">
    <location>
        <begin position="1"/>
        <end position="18"/>
    </location>
</feature>
<dbReference type="SUPFAM" id="SSF110296">
    <property type="entry name" value="Oligoxyloglucan reducing end-specific cellobiohydrolase"/>
    <property type="match status" value="1"/>
</dbReference>
<evidence type="ECO:0000313" key="4">
    <source>
        <dbReference type="EMBL" id="QNR24911.1"/>
    </source>
</evidence>
<dbReference type="InterPro" id="IPR015943">
    <property type="entry name" value="WD40/YVTN_repeat-like_dom_sf"/>
</dbReference>
<organism evidence="4 5">
    <name type="scientific">Croceimicrobium hydrocarbonivorans</name>
    <dbReference type="NCBI Taxonomy" id="2761580"/>
    <lineage>
        <taxon>Bacteria</taxon>
        <taxon>Pseudomonadati</taxon>
        <taxon>Bacteroidota</taxon>
        <taxon>Flavobacteriia</taxon>
        <taxon>Flavobacteriales</taxon>
        <taxon>Owenweeksiaceae</taxon>
        <taxon>Croceimicrobium</taxon>
    </lineage>
</organism>
<protein>
    <submittedName>
        <fullName evidence="4">T9SS type A sorting domain-containing protein</fullName>
    </submittedName>
</protein>
<name>A0A7H0VGR3_9FLAO</name>
<feature type="domain" description="Secretion system C-terminal sorting" evidence="3">
    <location>
        <begin position="715"/>
        <end position="772"/>
    </location>
</feature>
<evidence type="ECO:0000256" key="1">
    <source>
        <dbReference type="ARBA" id="ARBA00022729"/>
    </source>
</evidence>
<sequence length="779" mass="84267">MKIRLLIGLLLTGSALWAQSLSAPVAEGVYGGQVGDFESWAFSPDSIYLVCSTQSPNSLFYAKANRNGQITNLDWQVIPSADADDGFGASIMNVEIHQASNSIYFLSQGKVYRSSFGATVASQVDSMVKEFIIQGDTMALVKNNPMAGGFDVLDFGPINSTGIYSKAGSKTLMKNYTEPPQLLIHPINQYLYIFEAGPSPTLFFLSSAFHSLSSSTSLVSVGTMGFSVTNIEWRTFGFDHLGSWYLAGQPPLANPTIRDRHLAWSTDMGFNWYDVPINTPGPVGGVVGSNILVTDYSGQQSLYIGNAVEKDISSIGTWINPGHAYIENLNRANDGFTKQDPLNPAVVYHSTNIGFGYSTERGDSIFGWNEGLTAVQVNDIDMTTDFATGWVASKSGIRKVENYNTSSPRWSGPSFPNFDGAPYTAIAMSASQPDTIYAGNQRIYRSQNGGQQISPSNDGWSRVFSPEDPPLNFNRINTHCTAIAVAPDSADIVMAGFSIDFGDKGGCFYSLDGGNNWQQLLILASSPGQDADITDIVISREAGKLVAYIGLSADPLTAGHYGVYRAELGSSGFSLSADGSFGATDHTVDLELNNSGDSLFVLNRDPGLLPVNNVFIKDLASGAWSNFAGPSASGEATAITDGDGYVFIAMDESIYINSSDGSLGWSLGYAYPVGTEINVLFYDELLVGTGTGLYAHDLIPDISISELEKAQPFYIYPNPSRGLVRWDKPMNLEVFNLQGQRIYRSNQAIQEMNCKNWPQGIYLFKFENGAEAKVLIQAL</sequence>